<evidence type="ECO:0000313" key="1">
    <source>
        <dbReference type="EMBL" id="KAJ2793938.1"/>
    </source>
</evidence>
<dbReference type="Proteomes" id="UP001140096">
    <property type="component" value="Unassembled WGS sequence"/>
</dbReference>
<organism evidence="1 2">
    <name type="scientific">Coemansia furcata</name>
    <dbReference type="NCBI Taxonomy" id="417177"/>
    <lineage>
        <taxon>Eukaryota</taxon>
        <taxon>Fungi</taxon>
        <taxon>Fungi incertae sedis</taxon>
        <taxon>Zoopagomycota</taxon>
        <taxon>Kickxellomycotina</taxon>
        <taxon>Kickxellomycetes</taxon>
        <taxon>Kickxellales</taxon>
        <taxon>Kickxellaceae</taxon>
        <taxon>Coemansia</taxon>
    </lineage>
</organism>
<dbReference type="EMBL" id="JANBUP010004481">
    <property type="protein sequence ID" value="KAJ2793938.1"/>
    <property type="molecule type" value="Genomic_DNA"/>
</dbReference>
<keyword evidence="1" id="KW-0418">Kinase</keyword>
<accession>A0ACC1KRU9</accession>
<proteinExistence type="predicted"/>
<keyword evidence="2" id="KW-1185">Reference proteome</keyword>
<evidence type="ECO:0000313" key="2">
    <source>
        <dbReference type="Proteomes" id="UP001140096"/>
    </source>
</evidence>
<name>A0ACC1KRU9_9FUNG</name>
<gene>
    <name evidence="1" type="primary">DUN1</name>
    <name evidence="1" type="ORF">H4S07_006901</name>
</gene>
<comment type="caution">
    <text evidence="1">The sequence shown here is derived from an EMBL/GenBank/DDBJ whole genome shotgun (WGS) entry which is preliminary data.</text>
</comment>
<protein>
    <submittedName>
        <fullName evidence="1">Serine/threonine protein kinase</fullName>
        <ecNumber evidence="1">2.7.11.1</ecNumber>
    </submittedName>
</protein>
<keyword evidence="1" id="KW-0723">Serine/threonine-protein kinase</keyword>
<feature type="non-terminal residue" evidence="1">
    <location>
        <position position="147"/>
    </location>
</feature>
<sequence>MPPTTNLASSQPSDSQELDSLNQLFQDQLLVSQISQSVWGVLLSLSPDDYKTVLMERTKTGHAPTENFGYLIGRHKACDVRINNHHISNRHCLIYRVESGQSDSCGDEPSDGHYRVYLEDTSTNGTYVNKVRVEKNATVELRDGDEI</sequence>
<dbReference type="EC" id="2.7.11.1" evidence="1"/>
<keyword evidence="1" id="KW-0808">Transferase</keyword>
<reference evidence="1" key="1">
    <citation type="submission" date="2022-07" db="EMBL/GenBank/DDBJ databases">
        <title>Phylogenomic reconstructions and comparative analyses of Kickxellomycotina fungi.</title>
        <authorList>
            <person name="Reynolds N.K."/>
            <person name="Stajich J.E."/>
            <person name="Barry K."/>
            <person name="Grigoriev I.V."/>
            <person name="Crous P."/>
            <person name="Smith M.E."/>
        </authorList>
    </citation>
    <scope>NUCLEOTIDE SEQUENCE</scope>
    <source>
        <strain evidence="1">CBS 102833</strain>
    </source>
</reference>